<evidence type="ECO:0000259" key="4">
    <source>
        <dbReference type="PROSITE" id="PS50893"/>
    </source>
</evidence>
<dbReference type="Proteomes" id="UP001323798">
    <property type="component" value="Chromosome"/>
</dbReference>
<gene>
    <name evidence="5" type="ORF">SM116_02485</name>
</gene>
<accession>A0ABZ0SMZ2</accession>
<name>A0ABZ0SMZ2_9MICO</name>
<dbReference type="EMBL" id="CP139368">
    <property type="protein sequence ID" value="WPR90175.1"/>
    <property type="molecule type" value="Genomic_DNA"/>
</dbReference>
<evidence type="ECO:0000313" key="6">
    <source>
        <dbReference type="Proteomes" id="UP001323798"/>
    </source>
</evidence>
<keyword evidence="3 5" id="KW-0067">ATP-binding</keyword>
<organism evidence="5 6">
    <name type="scientific">Microbacterium rhizosphaerae</name>
    <dbReference type="NCBI Taxonomy" id="1678237"/>
    <lineage>
        <taxon>Bacteria</taxon>
        <taxon>Bacillati</taxon>
        <taxon>Actinomycetota</taxon>
        <taxon>Actinomycetes</taxon>
        <taxon>Micrococcales</taxon>
        <taxon>Microbacteriaceae</taxon>
        <taxon>Microbacterium</taxon>
    </lineage>
</organism>
<dbReference type="RefSeq" id="WP_320942888.1">
    <property type="nucleotide sequence ID" value="NZ_BAABEU010000003.1"/>
</dbReference>
<dbReference type="Pfam" id="PF00005">
    <property type="entry name" value="ABC_tran"/>
    <property type="match status" value="1"/>
</dbReference>
<dbReference type="PANTHER" id="PTHR42781">
    <property type="entry name" value="SPERMIDINE/PUTRESCINE IMPORT ATP-BINDING PROTEIN POTA"/>
    <property type="match status" value="1"/>
</dbReference>
<evidence type="ECO:0000256" key="3">
    <source>
        <dbReference type="ARBA" id="ARBA00022840"/>
    </source>
</evidence>
<sequence>MTLQADLRTRAGAFVVEAALSADDGEVLAVLGPNGSGKSTLLAALAGLLPLETGAITLNGRTLDTAGADGRPVRIRPAERRIGLLGQRALLFPHLSALENVAFGPRARGVSRAQARADAATWLDRLGVGAFAQRRPAQLSGGQQQRVALARALAARPAALLLDEPFAALDVETASLARQLVAEQRDAAGIPIVMVTHDPLDAVLLASRTAIVHEGRLMQQGPTAEVLGHPRSSFVAALAGVNLLAGTGTADGTIRHEGIEWAGVGDAVPRGSEATVVFAPSSVRLHPAVETTAAPNMWAGTVATLEPLPGGMRLRTAEHPAIAIDCPSTIAVATGVAPGIRLGFTIHADDVSVRVSAMR</sequence>
<feature type="domain" description="ABC transporter" evidence="4">
    <location>
        <begin position="1"/>
        <end position="239"/>
    </location>
</feature>
<keyword evidence="2" id="KW-0547">Nucleotide-binding</keyword>
<keyword evidence="6" id="KW-1185">Reference proteome</keyword>
<evidence type="ECO:0000313" key="5">
    <source>
        <dbReference type="EMBL" id="WPR90175.1"/>
    </source>
</evidence>
<dbReference type="SUPFAM" id="SSF52540">
    <property type="entry name" value="P-loop containing nucleoside triphosphate hydrolases"/>
    <property type="match status" value="1"/>
</dbReference>
<dbReference type="Gene3D" id="3.40.50.300">
    <property type="entry name" value="P-loop containing nucleotide triphosphate hydrolases"/>
    <property type="match status" value="1"/>
</dbReference>
<dbReference type="InterPro" id="IPR008995">
    <property type="entry name" value="Mo/tungstate-bd_C_term_dom"/>
</dbReference>
<dbReference type="InterPro" id="IPR003593">
    <property type="entry name" value="AAA+_ATPase"/>
</dbReference>
<dbReference type="PROSITE" id="PS50893">
    <property type="entry name" value="ABC_TRANSPORTER_2"/>
    <property type="match status" value="1"/>
</dbReference>
<dbReference type="InterPro" id="IPR027417">
    <property type="entry name" value="P-loop_NTPase"/>
</dbReference>
<dbReference type="GO" id="GO:0005524">
    <property type="term" value="F:ATP binding"/>
    <property type="evidence" value="ECO:0007669"/>
    <property type="project" value="UniProtKB-KW"/>
</dbReference>
<keyword evidence="1" id="KW-0813">Transport</keyword>
<dbReference type="PROSITE" id="PS00211">
    <property type="entry name" value="ABC_TRANSPORTER_1"/>
    <property type="match status" value="1"/>
</dbReference>
<reference evidence="5 6" key="1">
    <citation type="submission" date="2023-11" db="EMBL/GenBank/DDBJ databases">
        <title>Genome sequence of Microbacterium rhizosphaerae KACC 19337.</title>
        <authorList>
            <person name="Choi H."/>
            <person name="Kim S."/>
            <person name="Kim Y."/>
            <person name="Kwon S.-W."/>
            <person name="Heo J."/>
        </authorList>
    </citation>
    <scope>NUCLEOTIDE SEQUENCE [LARGE SCALE GENOMIC DNA]</scope>
    <source>
        <strain evidence="5 6">KACC 19337</strain>
    </source>
</reference>
<evidence type="ECO:0000256" key="1">
    <source>
        <dbReference type="ARBA" id="ARBA00022448"/>
    </source>
</evidence>
<dbReference type="InterPro" id="IPR050093">
    <property type="entry name" value="ABC_SmlMolc_Importer"/>
</dbReference>
<evidence type="ECO:0000256" key="2">
    <source>
        <dbReference type="ARBA" id="ARBA00022741"/>
    </source>
</evidence>
<protein>
    <submittedName>
        <fullName evidence="5">ATP-binding cassette domain-containing protein</fullName>
    </submittedName>
</protein>
<dbReference type="PANTHER" id="PTHR42781:SF4">
    <property type="entry name" value="SPERMIDINE_PUTRESCINE IMPORT ATP-BINDING PROTEIN POTA"/>
    <property type="match status" value="1"/>
</dbReference>
<dbReference type="SUPFAM" id="SSF50331">
    <property type="entry name" value="MOP-like"/>
    <property type="match status" value="1"/>
</dbReference>
<proteinExistence type="predicted"/>
<dbReference type="InterPro" id="IPR003439">
    <property type="entry name" value="ABC_transporter-like_ATP-bd"/>
</dbReference>
<dbReference type="SMART" id="SM00382">
    <property type="entry name" value="AAA"/>
    <property type="match status" value="1"/>
</dbReference>
<dbReference type="InterPro" id="IPR017871">
    <property type="entry name" value="ABC_transporter-like_CS"/>
</dbReference>